<accession>E1R2I5</accession>
<dbReference type="Proteomes" id="UP000002318">
    <property type="component" value="Chromosome"/>
</dbReference>
<dbReference type="PROSITE" id="PS00061">
    <property type="entry name" value="ADH_SHORT"/>
    <property type="match status" value="1"/>
</dbReference>
<evidence type="ECO:0000313" key="4">
    <source>
        <dbReference type="EMBL" id="ADK82545.1"/>
    </source>
</evidence>
<organism evidence="4 5">
    <name type="scientific">Sediminispirochaeta smaragdinae (strain DSM 11293 / JCM 15392 / SEBR 4228)</name>
    <name type="common">Spirochaeta smaragdinae</name>
    <dbReference type="NCBI Taxonomy" id="573413"/>
    <lineage>
        <taxon>Bacteria</taxon>
        <taxon>Pseudomonadati</taxon>
        <taxon>Spirochaetota</taxon>
        <taxon>Spirochaetia</taxon>
        <taxon>Spirochaetales</taxon>
        <taxon>Spirochaetaceae</taxon>
        <taxon>Sediminispirochaeta</taxon>
    </lineage>
</organism>
<reference evidence="4 5" key="1">
    <citation type="journal article" date="2010" name="Stand. Genomic Sci.">
        <title>Complete genome sequence of Spirochaeta smaragdinae type strain (SEBR 4228).</title>
        <authorList>
            <person name="Mavromatis K."/>
            <person name="Yasawong M."/>
            <person name="Chertkov O."/>
            <person name="Lapidus A."/>
            <person name="Lucas S."/>
            <person name="Nolan M."/>
            <person name="Del Rio T.G."/>
            <person name="Tice H."/>
            <person name="Cheng J.F."/>
            <person name="Pitluck S."/>
            <person name="Liolios K."/>
            <person name="Ivanova N."/>
            <person name="Tapia R."/>
            <person name="Han C."/>
            <person name="Bruce D."/>
            <person name="Goodwin L."/>
            <person name="Pati A."/>
            <person name="Chen A."/>
            <person name="Palaniappan K."/>
            <person name="Land M."/>
            <person name="Hauser L."/>
            <person name="Chang Y.J."/>
            <person name="Jeffries C.D."/>
            <person name="Detter J.C."/>
            <person name="Rohde M."/>
            <person name="Brambilla E."/>
            <person name="Spring S."/>
            <person name="Goker M."/>
            <person name="Sikorski J."/>
            <person name="Woyke T."/>
            <person name="Bristow J."/>
            <person name="Eisen J.A."/>
            <person name="Markowitz V."/>
            <person name="Hugenholtz P."/>
            <person name="Klenk H.P."/>
            <person name="Kyrpides N.C."/>
        </authorList>
    </citation>
    <scope>NUCLEOTIDE SEQUENCE [LARGE SCALE GENOMIC DNA]</scope>
    <source>
        <strain evidence="5">DSM 11293 / JCM 15392 / SEBR 4228</strain>
    </source>
</reference>
<dbReference type="SUPFAM" id="SSF51735">
    <property type="entry name" value="NAD(P)-binding Rossmann-fold domains"/>
    <property type="match status" value="1"/>
</dbReference>
<dbReference type="AlphaFoldDB" id="E1R2I5"/>
<dbReference type="eggNOG" id="COG1028">
    <property type="taxonomic scope" value="Bacteria"/>
</dbReference>
<dbReference type="InterPro" id="IPR020904">
    <property type="entry name" value="Sc_DH/Rdtase_CS"/>
</dbReference>
<dbReference type="InterPro" id="IPR036291">
    <property type="entry name" value="NAD(P)-bd_dom_sf"/>
</dbReference>
<dbReference type="NCBIfam" id="NF009466">
    <property type="entry name" value="PRK12826.1-2"/>
    <property type="match status" value="1"/>
</dbReference>
<evidence type="ECO:0000256" key="1">
    <source>
        <dbReference type="ARBA" id="ARBA00006484"/>
    </source>
</evidence>
<comment type="similarity">
    <text evidence="1 3">Belongs to the short-chain dehydrogenases/reductases (SDR) family.</text>
</comment>
<evidence type="ECO:0000313" key="5">
    <source>
        <dbReference type="Proteomes" id="UP000002318"/>
    </source>
</evidence>
<dbReference type="RefSeq" id="WP_013256004.1">
    <property type="nucleotide sequence ID" value="NC_014364.1"/>
</dbReference>
<dbReference type="KEGG" id="ssm:Spirs_3457"/>
<gene>
    <name evidence="4" type="ordered locus">Spirs_3457</name>
</gene>
<evidence type="ECO:0000256" key="3">
    <source>
        <dbReference type="RuleBase" id="RU000363"/>
    </source>
</evidence>
<evidence type="ECO:0000256" key="2">
    <source>
        <dbReference type="ARBA" id="ARBA00023002"/>
    </source>
</evidence>
<dbReference type="PRINTS" id="PR00081">
    <property type="entry name" value="GDHRDH"/>
</dbReference>
<sequence>MRLKNKVAFVTGAGSGIGRAISQKLAVEGAYVAVVDVNSSAAEETVTLITNEGRVAKAFRVDVTLKNDLEDVIRLVVDTWGTIDVLVNNAGTDIKGRIQDYDVKNWERIMDLNLKGVFLVTQAVVKQMLKQQSGKIINISSIAGKTGETFTSPYCASKFGIIGFTQSIALELGPKNITANVICPGPVETELIRNSIAGTAKLNNRSYEEELNAKFLSRTPLGRLAKPEDIANAVSFLSSDEANFITGVSLNVCGGMELH</sequence>
<dbReference type="PRINTS" id="PR00080">
    <property type="entry name" value="SDRFAMILY"/>
</dbReference>
<keyword evidence="2" id="KW-0560">Oxidoreductase</keyword>
<dbReference type="EMBL" id="CP002116">
    <property type="protein sequence ID" value="ADK82545.1"/>
    <property type="molecule type" value="Genomic_DNA"/>
</dbReference>
<proteinExistence type="inferred from homology"/>
<dbReference type="InterPro" id="IPR002347">
    <property type="entry name" value="SDR_fam"/>
</dbReference>
<dbReference type="PANTHER" id="PTHR42760">
    <property type="entry name" value="SHORT-CHAIN DEHYDROGENASES/REDUCTASES FAMILY MEMBER"/>
    <property type="match status" value="1"/>
</dbReference>
<dbReference type="HOGENOM" id="CLU_010194_1_2_12"/>
<dbReference type="Pfam" id="PF00106">
    <property type="entry name" value="adh_short"/>
    <property type="match status" value="1"/>
</dbReference>
<name>E1R2I5_SEDSS</name>
<dbReference type="OrthoDB" id="1999550at2"/>
<dbReference type="STRING" id="573413.Spirs_3457"/>
<protein>
    <submittedName>
        <fullName evidence="4">Short-chain dehydrogenase/reductase SDR</fullName>
    </submittedName>
</protein>
<dbReference type="PANTHER" id="PTHR42760:SF133">
    <property type="entry name" value="3-OXOACYL-[ACYL-CARRIER-PROTEIN] REDUCTASE"/>
    <property type="match status" value="1"/>
</dbReference>
<dbReference type="Gene3D" id="3.40.50.720">
    <property type="entry name" value="NAD(P)-binding Rossmann-like Domain"/>
    <property type="match status" value="1"/>
</dbReference>
<keyword evidence="5" id="KW-1185">Reference proteome</keyword>
<dbReference type="FunFam" id="3.40.50.720:FF:000084">
    <property type="entry name" value="Short-chain dehydrogenase reductase"/>
    <property type="match status" value="1"/>
</dbReference>
<dbReference type="GO" id="GO:0016616">
    <property type="term" value="F:oxidoreductase activity, acting on the CH-OH group of donors, NAD or NADP as acceptor"/>
    <property type="evidence" value="ECO:0007669"/>
    <property type="project" value="TreeGrafter"/>
</dbReference>
<dbReference type="NCBIfam" id="NF005559">
    <property type="entry name" value="PRK07231.1"/>
    <property type="match status" value="1"/>
</dbReference>